<dbReference type="AlphaFoldDB" id="A0A173DZ23"/>
<feature type="region of interest" description="Disordered" evidence="6">
    <location>
        <begin position="53"/>
        <end position="74"/>
    </location>
</feature>
<evidence type="ECO:0000313" key="8">
    <source>
        <dbReference type="Proteomes" id="UP000019147"/>
    </source>
</evidence>
<dbReference type="eggNOG" id="COG0088">
    <property type="taxonomic scope" value="Bacteria"/>
</dbReference>
<dbReference type="GO" id="GO:0003735">
    <property type="term" value="F:structural constituent of ribosome"/>
    <property type="evidence" value="ECO:0007669"/>
    <property type="project" value="InterPro"/>
</dbReference>
<reference evidence="7 8" key="1">
    <citation type="journal article" date="2014" name="Syst. Appl. Microbiol.">
        <title>Evidence for the existence of two new members of the family Chlamydiaceae and proposal of Chlamydia avium sp. nov. and Chlamydia gallinacea sp. nov.</title>
        <authorList>
            <person name="Sachse K."/>
            <person name="Laroucau K."/>
            <person name="Riege K."/>
            <person name="Wehner S."/>
            <person name="Dilcher M."/>
            <person name="Creasy H.H."/>
            <person name="Weidmann M."/>
            <person name="Myers G."/>
            <person name="Vorimore F."/>
            <person name="Vicari N."/>
            <person name="Magnino S."/>
            <person name="Liebler-Tenorio E."/>
            <person name="Ruettger A."/>
            <person name="Bavoil P.M."/>
            <person name="Hufert F.T."/>
            <person name="Rossello-Mora R."/>
            <person name="Marz M."/>
        </authorList>
    </citation>
    <scope>NUCLEOTIDE SEQUENCE [LARGE SCALE GENOMIC DNA]</scope>
    <source>
        <strain evidence="7 8">08-1274/3</strain>
    </source>
</reference>
<proteinExistence type="inferred from homology"/>
<dbReference type="GO" id="GO:0005840">
    <property type="term" value="C:ribosome"/>
    <property type="evidence" value="ECO:0007669"/>
    <property type="project" value="UniProtKB-KW"/>
</dbReference>
<dbReference type="NCBIfam" id="TIGR03953">
    <property type="entry name" value="rplD_bact"/>
    <property type="match status" value="1"/>
</dbReference>
<comment type="subunit">
    <text evidence="5">Part of the 50S ribosomal subunit.</text>
</comment>
<dbReference type="OrthoDB" id="9803201at2"/>
<gene>
    <name evidence="5" type="primary">rplD</name>
    <name evidence="7" type="ORF">M787_002390</name>
</gene>
<dbReference type="Gene3D" id="3.40.1370.10">
    <property type="match status" value="1"/>
</dbReference>
<dbReference type="PANTHER" id="PTHR10746:SF6">
    <property type="entry name" value="LARGE RIBOSOMAL SUBUNIT PROTEIN UL4M"/>
    <property type="match status" value="1"/>
</dbReference>
<comment type="similarity">
    <text evidence="1 5">Belongs to the universal ribosomal protein uL4 family.</text>
</comment>
<evidence type="ECO:0000256" key="5">
    <source>
        <dbReference type="HAMAP-Rule" id="MF_01328"/>
    </source>
</evidence>
<dbReference type="KEGG" id="cgz:M787_002390"/>
<dbReference type="HAMAP" id="MF_01328_B">
    <property type="entry name" value="Ribosomal_uL4_B"/>
    <property type="match status" value="1"/>
</dbReference>
<evidence type="ECO:0000313" key="7">
    <source>
        <dbReference type="EMBL" id="ANG66165.1"/>
    </source>
</evidence>
<organism evidence="7 8">
    <name type="scientific">Chlamydia gallinacea 08-1274/3</name>
    <dbReference type="NCBI Taxonomy" id="1143323"/>
    <lineage>
        <taxon>Bacteria</taxon>
        <taxon>Pseudomonadati</taxon>
        <taxon>Chlamydiota</taxon>
        <taxon>Chlamydiia</taxon>
        <taxon>Chlamydiales</taxon>
        <taxon>Chlamydiaceae</taxon>
        <taxon>Chlamydia/Chlamydophila group</taxon>
        <taxon>Chlamydia</taxon>
    </lineage>
</organism>
<dbReference type="SUPFAM" id="SSF52166">
    <property type="entry name" value="Ribosomal protein L4"/>
    <property type="match status" value="1"/>
</dbReference>
<comment type="function">
    <text evidence="5">One of the primary rRNA binding proteins, this protein initially binds near the 5'-end of the 23S rRNA. It is important during the early stages of 50S assembly. It makes multiple contacts with different domains of the 23S rRNA in the assembled 50S subunit and ribosome.</text>
</comment>
<dbReference type="STRING" id="1143323.M787_002390"/>
<evidence type="ECO:0000256" key="4">
    <source>
        <dbReference type="ARBA" id="ARBA00035244"/>
    </source>
</evidence>
<dbReference type="GeneID" id="81478152"/>
<accession>A0A173DZ23</accession>
<dbReference type="InterPro" id="IPR023574">
    <property type="entry name" value="Ribosomal_uL4_dom_sf"/>
</dbReference>
<evidence type="ECO:0000256" key="3">
    <source>
        <dbReference type="ARBA" id="ARBA00023274"/>
    </source>
</evidence>
<comment type="function">
    <text evidence="5">Forms part of the polypeptide exit tunnel.</text>
</comment>
<keyword evidence="2 5" id="KW-0689">Ribosomal protein</keyword>
<evidence type="ECO:0000256" key="6">
    <source>
        <dbReference type="SAM" id="MobiDB-lite"/>
    </source>
</evidence>
<protein>
    <recommendedName>
        <fullName evidence="4 5">Large ribosomal subunit protein uL4</fullName>
    </recommendedName>
</protein>
<dbReference type="EMBL" id="CP015840">
    <property type="protein sequence ID" value="ANG66165.1"/>
    <property type="molecule type" value="Genomic_DNA"/>
</dbReference>
<evidence type="ECO:0000256" key="2">
    <source>
        <dbReference type="ARBA" id="ARBA00022980"/>
    </source>
</evidence>
<keyword evidence="5" id="KW-0699">rRNA-binding</keyword>
<dbReference type="InterPro" id="IPR002136">
    <property type="entry name" value="Ribosomal_uL4"/>
</dbReference>
<dbReference type="GO" id="GO:0006412">
    <property type="term" value="P:translation"/>
    <property type="evidence" value="ECO:0007669"/>
    <property type="project" value="UniProtKB-UniRule"/>
</dbReference>
<dbReference type="RefSeq" id="WP_021828865.1">
    <property type="nucleotide sequence ID" value="NZ_CP015840.1"/>
</dbReference>
<keyword evidence="3 5" id="KW-0687">Ribonucleoprotein</keyword>
<dbReference type="Pfam" id="PF00573">
    <property type="entry name" value="Ribosomal_L4"/>
    <property type="match status" value="1"/>
</dbReference>
<dbReference type="GO" id="GO:1990904">
    <property type="term" value="C:ribonucleoprotein complex"/>
    <property type="evidence" value="ECO:0007669"/>
    <property type="project" value="UniProtKB-KW"/>
</dbReference>
<sequence length="225" mass="24849">MVLLSKFDFLGNKVGDVELSDALFVQEDSGLQLIKDYLVAIQANKRQWSACTKNRSEVSHTTKKPFRQKGTGNARQGCLAAPQFRGGGIVFGPRPKFDQHVRINRKEKRAAIRLLFVQKIQSHRLVVADDSVFTSSLSAPKTKEVLRFLKDCNIECRGVLFIDDLSHSGSNMNLRMSVRNLPAVRGFAYGMNVNGYDLVSAHSIVISEKALSGLAEHLVSGGMKG</sequence>
<evidence type="ECO:0000256" key="1">
    <source>
        <dbReference type="ARBA" id="ARBA00010528"/>
    </source>
</evidence>
<keyword evidence="5" id="KW-0694">RNA-binding</keyword>
<dbReference type="GO" id="GO:0019843">
    <property type="term" value="F:rRNA binding"/>
    <property type="evidence" value="ECO:0007669"/>
    <property type="project" value="UniProtKB-UniRule"/>
</dbReference>
<name>A0A173DZ23_9CHLA</name>
<dbReference type="PANTHER" id="PTHR10746">
    <property type="entry name" value="50S RIBOSOMAL PROTEIN L4"/>
    <property type="match status" value="1"/>
</dbReference>
<dbReference type="InterPro" id="IPR013005">
    <property type="entry name" value="Ribosomal_uL4-like"/>
</dbReference>
<dbReference type="Proteomes" id="UP000019147">
    <property type="component" value="Chromosome"/>
</dbReference>